<sequence>MNLTLPAWPPDWPEIRSAAAQCVASGDWGRYASKTVAQTTKRIAEFTGAGSVRMCCSGSAAVELGLRAAGVGPGDEVITAALDYPGNVRAIELLGGRPVLVDLADQSPCIDADGVEKAGSDSVKAVIASHLFGVPADIVRLKSICDDRGWVLIEDACQVAGMTIDGRSAGTIGHVGVWSLGGSKLLSCGSGGVIFANDDRTAARLAPVMDRPSDAFGISPLAAAVLHPQLDRLAEMNTRRSQTAVELRDQVFPHLAGVTWYSGQRDESAFYKVAFTVGSDQERLRVIDAAEAMGLPLGAGFRSLARTSPRRCRKPVSLDRSEMLGQRLVVLDHRALMIDPERRDELAAAIRSLLQ</sequence>
<dbReference type="GO" id="GO:0030170">
    <property type="term" value="F:pyridoxal phosphate binding"/>
    <property type="evidence" value="ECO:0007669"/>
    <property type="project" value="TreeGrafter"/>
</dbReference>
<evidence type="ECO:0000256" key="2">
    <source>
        <dbReference type="ARBA" id="ARBA00037999"/>
    </source>
</evidence>
<feature type="active site" description="Proton acceptor" evidence="3">
    <location>
        <position position="184"/>
    </location>
</feature>
<evidence type="ECO:0000256" key="5">
    <source>
        <dbReference type="RuleBase" id="RU004508"/>
    </source>
</evidence>
<dbReference type="OrthoDB" id="257609at2"/>
<dbReference type="PIRSF" id="PIRSF000390">
    <property type="entry name" value="PLP_StrS"/>
    <property type="match status" value="1"/>
</dbReference>
<organism evidence="6 7">
    <name type="scientific">Rubripirellula lacrimiformis</name>
    <dbReference type="NCBI Taxonomy" id="1930273"/>
    <lineage>
        <taxon>Bacteria</taxon>
        <taxon>Pseudomonadati</taxon>
        <taxon>Planctomycetota</taxon>
        <taxon>Planctomycetia</taxon>
        <taxon>Pirellulales</taxon>
        <taxon>Pirellulaceae</taxon>
        <taxon>Rubripirellula</taxon>
    </lineage>
</organism>
<dbReference type="GO" id="GO:0000271">
    <property type="term" value="P:polysaccharide biosynthetic process"/>
    <property type="evidence" value="ECO:0007669"/>
    <property type="project" value="TreeGrafter"/>
</dbReference>
<keyword evidence="7" id="KW-1185">Reference proteome</keyword>
<reference evidence="6 7" key="1">
    <citation type="submission" date="2019-02" db="EMBL/GenBank/DDBJ databases">
        <title>Deep-cultivation of Planctomycetes and their phenomic and genomic characterization uncovers novel biology.</title>
        <authorList>
            <person name="Wiegand S."/>
            <person name="Jogler M."/>
            <person name="Boedeker C."/>
            <person name="Pinto D."/>
            <person name="Vollmers J."/>
            <person name="Rivas-Marin E."/>
            <person name="Kohn T."/>
            <person name="Peeters S.H."/>
            <person name="Heuer A."/>
            <person name="Rast P."/>
            <person name="Oberbeckmann S."/>
            <person name="Bunk B."/>
            <person name="Jeske O."/>
            <person name="Meyerdierks A."/>
            <person name="Storesund J.E."/>
            <person name="Kallscheuer N."/>
            <person name="Luecker S."/>
            <person name="Lage O.M."/>
            <person name="Pohl T."/>
            <person name="Merkel B.J."/>
            <person name="Hornburger P."/>
            <person name="Mueller R.-W."/>
            <person name="Bruemmer F."/>
            <person name="Labrenz M."/>
            <person name="Spormann A.M."/>
            <person name="Op den Camp H."/>
            <person name="Overmann J."/>
            <person name="Amann R."/>
            <person name="Jetten M.S.M."/>
            <person name="Mascher T."/>
            <person name="Medema M.H."/>
            <person name="Devos D.P."/>
            <person name="Kaster A.-K."/>
            <person name="Ovreas L."/>
            <person name="Rohde M."/>
            <person name="Galperin M.Y."/>
            <person name="Jogler C."/>
        </authorList>
    </citation>
    <scope>NUCLEOTIDE SEQUENCE [LARGE SCALE GENOMIC DNA]</scope>
    <source>
        <strain evidence="6 7">K22_7</strain>
    </source>
</reference>
<dbReference type="EMBL" id="CP036525">
    <property type="protein sequence ID" value="QDT05851.1"/>
    <property type="molecule type" value="Genomic_DNA"/>
</dbReference>
<keyword evidence="6" id="KW-0808">Transferase</keyword>
<evidence type="ECO:0000313" key="7">
    <source>
        <dbReference type="Proteomes" id="UP000318538"/>
    </source>
</evidence>
<dbReference type="Pfam" id="PF01041">
    <property type="entry name" value="DegT_DnrJ_EryC1"/>
    <property type="match status" value="1"/>
</dbReference>
<feature type="modified residue" description="N6-(pyridoxal phosphate)lysine" evidence="4">
    <location>
        <position position="184"/>
    </location>
</feature>
<keyword evidence="6" id="KW-0032">Aminotransferase</keyword>
<dbReference type="InterPro" id="IPR015424">
    <property type="entry name" value="PyrdxlP-dep_Trfase"/>
</dbReference>
<dbReference type="SUPFAM" id="SSF53383">
    <property type="entry name" value="PLP-dependent transferases"/>
    <property type="match status" value="1"/>
</dbReference>
<dbReference type="EC" id="2.6.1.100" evidence="6"/>
<keyword evidence="1 4" id="KW-0663">Pyridoxal phosphate</keyword>
<proteinExistence type="inferred from homology"/>
<evidence type="ECO:0000313" key="6">
    <source>
        <dbReference type="EMBL" id="QDT05851.1"/>
    </source>
</evidence>
<dbReference type="KEGG" id="rlc:K227x_42560"/>
<dbReference type="PANTHER" id="PTHR30244:SF36">
    <property type="entry name" value="3-OXO-GLUCOSE-6-PHOSPHATE:GLUTAMATE AMINOTRANSFERASE"/>
    <property type="match status" value="1"/>
</dbReference>
<dbReference type="PANTHER" id="PTHR30244">
    <property type="entry name" value="TRANSAMINASE"/>
    <property type="match status" value="1"/>
</dbReference>
<dbReference type="Proteomes" id="UP000318538">
    <property type="component" value="Chromosome"/>
</dbReference>
<dbReference type="RefSeq" id="WP_145172163.1">
    <property type="nucleotide sequence ID" value="NZ_CP036525.1"/>
</dbReference>
<name>A0A517NFE3_9BACT</name>
<evidence type="ECO:0000256" key="1">
    <source>
        <dbReference type="ARBA" id="ARBA00022898"/>
    </source>
</evidence>
<dbReference type="Gene3D" id="3.40.640.10">
    <property type="entry name" value="Type I PLP-dependent aspartate aminotransferase-like (Major domain)"/>
    <property type="match status" value="1"/>
</dbReference>
<gene>
    <name evidence="6" type="primary">btrR</name>
    <name evidence="6" type="ORF">K227x_42560</name>
</gene>
<dbReference type="AlphaFoldDB" id="A0A517NFE3"/>
<protein>
    <submittedName>
        <fullName evidence="6">L-glutamine:2-deoxy-scyllo-inosose aminotransferase</fullName>
        <ecNumber evidence="6">2.6.1.100</ecNumber>
    </submittedName>
</protein>
<dbReference type="InterPro" id="IPR015421">
    <property type="entry name" value="PyrdxlP-dep_Trfase_major"/>
</dbReference>
<evidence type="ECO:0000256" key="4">
    <source>
        <dbReference type="PIRSR" id="PIRSR000390-2"/>
    </source>
</evidence>
<accession>A0A517NFE3</accession>
<dbReference type="InterPro" id="IPR000653">
    <property type="entry name" value="DegT/StrS_aminotransferase"/>
</dbReference>
<dbReference type="InterPro" id="IPR015422">
    <property type="entry name" value="PyrdxlP-dep_Trfase_small"/>
</dbReference>
<comment type="similarity">
    <text evidence="2 5">Belongs to the DegT/DnrJ/EryC1 family.</text>
</comment>
<dbReference type="GO" id="GO:0008483">
    <property type="term" value="F:transaminase activity"/>
    <property type="evidence" value="ECO:0007669"/>
    <property type="project" value="UniProtKB-KW"/>
</dbReference>
<evidence type="ECO:0000256" key="3">
    <source>
        <dbReference type="PIRSR" id="PIRSR000390-1"/>
    </source>
</evidence>
<dbReference type="Gene3D" id="3.90.1150.10">
    <property type="entry name" value="Aspartate Aminotransferase, domain 1"/>
    <property type="match status" value="1"/>
</dbReference>